<dbReference type="AlphaFoldDB" id="A0A4R6KDB5"/>
<dbReference type="InterPro" id="IPR036388">
    <property type="entry name" value="WH-like_DNA-bd_sf"/>
</dbReference>
<dbReference type="Pfam" id="PF13847">
    <property type="entry name" value="Methyltransf_31"/>
    <property type="match status" value="1"/>
</dbReference>
<dbReference type="InterPro" id="IPR048711">
    <property type="entry name" value="WHD_Rv2258c"/>
</dbReference>
<dbReference type="PANTHER" id="PTHR45128">
    <property type="entry name" value="METHYLTRANSFERASE TYPE 11"/>
    <property type="match status" value="1"/>
</dbReference>
<dbReference type="Proteomes" id="UP000295388">
    <property type="component" value="Unassembled WGS sequence"/>
</dbReference>
<proteinExistence type="predicted"/>
<name>A0A4R6KDB5_9ACTN</name>
<dbReference type="InterPro" id="IPR053173">
    <property type="entry name" value="SAM-binding_MTase"/>
</dbReference>
<organism evidence="3 4">
    <name type="scientific">Kribbella caucasensis</name>
    <dbReference type="NCBI Taxonomy" id="2512215"/>
    <lineage>
        <taxon>Bacteria</taxon>
        <taxon>Bacillati</taxon>
        <taxon>Actinomycetota</taxon>
        <taxon>Actinomycetes</taxon>
        <taxon>Propionibacteriales</taxon>
        <taxon>Kribbellaceae</taxon>
        <taxon>Kribbella</taxon>
    </lineage>
</organism>
<dbReference type="GO" id="GO:0008168">
    <property type="term" value="F:methyltransferase activity"/>
    <property type="evidence" value="ECO:0007669"/>
    <property type="project" value="UniProtKB-KW"/>
</dbReference>
<dbReference type="Gene3D" id="1.10.10.10">
    <property type="entry name" value="Winged helix-like DNA-binding domain superfamily/Winged helix DNA-binding domain"/>
    <property type="match status" value="1"/>
</dbReference>
<evidence type="ECO:0000259" key="2">
    <source>
        <dbReference type="Pfam" id="PF21320"/>
    </source>
</evidence>
<comment type="caution">
    <text evidence="3">The sequence shown here is derived from an EMBL/GenBank/DDBJ whole genome shotgun (WGS) entry which is preliminary data.</text>
</comment>
<dbReference type="CDD" id="cd02440">
    <property type="entry name" value="AdoMet_MTases"/>
    <property type="match status" value="1"/>
</dbReference>
<keyword evidence="3" id="KW-0489">Methyltransferase</keyword>
<dbReference type="EMBL" id="SNWQ01000007">
    <property type="protein sequence ID" value="TDO48388.1"/>
    <property type="molecule type" value="Genomic_DNA"/>
</dbReference>
<evidence type="ECO:0000313" key="3">
    <source>
        <dbReference type="EMBL" id="TDO48388.1"/>
    </source>
</evidence>
<evidence type="ECO:0000313" key="4">
    <source>
        <dbReference type="Proteomes" id="UP000295388"/>
    </source>
</evidence>
<evidence type="ECO:0000259" key="1">
    <source>
        <dbReference type="Pfam" id="PF13847"/>
    </source>
</evidence>
<dbReference type="SUPFAM" id="SSF53335">
    <property type="entry name" value="S-adenosyl-L-methionine-dependent methyltransferases"/>
    <property type="match status" value="1"/>
</dbReference>
<dbReference type="PANTHER" id="PTHR45128:SF2">
    <property type="entry name" value="METHYLTRANSFERASE DOMAIN-CONTAINING PROTEIN"/>
    <property type="match status" value="1"/>
</dbReference>
<dbReference type="RefSeq" id="WP_133800824.1">
    <property type="nucleotide sequence ID" value="NZ_SNWQ01000007.1"/>
</dbReference>
<dbReference type="Pfam" id="PF21320">
    <property type="entry name" value="WHD_Rv2258c"/>
    <property type="match status" value="1"/>
</dbReference>
<keyword evidence="3" id="KW-0808">Transferase</keyword>
<dbReference type="OrthoDB" id="9801363at2"/>
<gene>
    <name evidence="3" type="ORF">EV643_10717</name>
</gene>
<dbReference type="InterPro" id="IPR029063">
    <property type="entry name" value="SAM-dependent_MTases_sf"/>
</dbReference>
<accession>A0A4R6KDB5</accession>
<dbReference type="Gene3D" id="3.40.50.150">
    <property type="entry name" value="Vaccinia Virus protein VP39"/>
    <property type="match status" value="1"/>
</dbReference>
<dbReference type="GO" id="GO:0032259">
    <property type="term" value="P:methylation"/>
    <property type="evidence" value="ECO:0007669"/>
    <property type="project" value="UniProtKB-KW"/>
</dbReference>
<protein>
    <submittedName>
        <fullName evidence="3">Methyltransferase family protein</fullName>
    </submittedName>
</protein>
<dbReference type="InterPro" id="IPR025714">
    <property type="entry name" value="Methyltranfer_dom"/>
</dbReference>
<sequence>MGTTGDNRSRPDRTRELADRLFKDSGAALELYTIYLGERLGLYRALAEHGPATSSELAERTGTAERYVREWLEHHAASELLEVDDTKAEPGLRRYRLPPEYVPVLADPDDLSYEAYKGVEIARAARRLPQLVEAFRTGGAPPPQVWEPEGRAEFNRPQFVNLLGKQWLPAIPDVDRRLRAEPPARVADVACGTGWAAIAIAQAYPRVTVHGFDLDEDAIAAARGHAEETGLADRVSFSVVDAADPAQTARYDLVTIFEALHDMSRPVEALRSARQMLAEGGTLLIADENVEEEFTVPTTEVERQVYSWSVLSCLPDAMGDPQTAATGAVMRPSTLRRYAIEAGFRDLQVLPLRTDFWRFYQLLP</sequence>
<feature type="domain" description="Methyltransferase" evidence="1">
    <location>
        <begin position="185"/>
        <end position="303"/>
    </location>
</feature>
<dbReference type="SUPFAM" id="SSF46785">
    <property type="entry name" value="Winged helix' DNA-binding domain"/>
    <property type="match status" value="1"/>
</dbReference>
<keyword evidence="4" id="KW-1185">Reference proteome</keyword>
<feature type="domain" description="S-adenosylmethionine-dependent methyltransferase Rv2258c-like winged HTH" evidence="2">
    <location>
        <begin position="34"/>
        <end position="105"/>
    </location>
</feature>
<reference evidence="3 4" key="1">
    <citation type="submission" date="2019-03" db="EMBL/GenBank/DDBJ databases">
        <title>Genomic Encyclopedia of Type Strains, Phase III (KMG-III): the genomes of soil and plant-associated and newly described type strains.</title>
        <authorList>
            <person name="Whitman W."/>
        </authorList>
    </citation>
    <scope>NUCLEOTIDE SEQUENCE [LARGE SCALE GENOMIC DNA]</scope>
    <source>
        <strain evidence="3 4">VKM Ac-2527</strain>
    </source>
</reference>
<dbReference type="InterPro" id="IPR036390">
    <property type="entry name" value="WH_DNA-bd_sf"/>
</dbReference>